<dbReference type="Proteomes" id="UP000182658">
    <property type="component" value="Unassembled WGS sequence"/>
</dbReference>
<evidence type="ECO:0000313" key="1">
    <source>
        <dbReference type="EMBL" id="OIW31972.1"/>
    </source>
</evidence>
<evidence type="ECO:0000313" key="2">
    <source>
        <dbReference type="Proteomes" id="UP000182658"/>
    </source>
</evidence>
<organism evidence="1 2">
    <name type="scientific">Coniochaeta ligniaria NRRL 30616</name>
    <dbReference type="NCBI Taxonomy" id="1408157"/>
    <lineage>
        <taxon>Eukaryota</taxon>
        <taxon>Fungi</taxon>
        <taxon>Dikarya</taxon>
        <taxon>Ascomycota</taxon>
        <taxon>Pezizomycotina</taxon>
        <taxon>Sordariomycetes</taxon>
        <taxon>Sordariomycetidae</taxon>
        <taxon>Coniochaetales</taxon>
        <taxon>Coniochaetaceae</taxon>
        <taxon>Coniochaeta</taxon>
    </lineage>
</organism>
<reference evidence="1 2" key="1">
    <citation type="submission" date="2016-10" db="EMBL/GenBank/DDBJ databases">
        <title>Draft genome sequence of Coniochaeta ligniaria NRRL30616, a lignocellulolytic fungus for bioabatement of inhibitors in plant biomass hydrolysates.</title>
        <authorList>
            <consortium name="DOE Joint Genome Institute"/>
            <person name="Jimenez D.J."/>
            <person name="Hector R.E."/>
            <person name="Riley R."/>
            <person name="Sun H."/>
            <person name="Grigoriev I.V."/>
            <person name="Van Elsas J.D."/>
            <person name="Nichols N.N."/>
        </authorList>
    </citation>
    <scope>NUCLEOTIDE SEQUENCE [LARGE SCALE GENOMIC DNA]</scope>
    <source>
        <strain evidence="1 2">NRRL 30616</strain>
    </source>
</reference>
<dbReference type="InParanoid" id="A0A1J7JRI1"/>
<sequence length="218" mass="23714">MFGSWSGCASRAASIGGIERLVRCLVRECLSISITVSPVLSQVAVAASGRHDGLFRAIAPPSGGSFLPTCIVNAECGLIRVSARFPHRWTVKGRCGLSGGVGGLFLGIWEVQFETGAVDTFGHDGRGCRMDMTWCIQVFLKSGYKERVFKRAKGRKNYSLRYCNMDEDLAVEVQTDPSLDSNSGIHRCFLGTLDERNRAGHRTCTDVAPETYPIVTSS</sequence>
<protein>
    <submittedName>
        <fullName evidence="1">Uncharacterized protein</fullName>
    </submittedName>
</protein>
<gene>
    <name evidence="1" type="ORF">CONLIGDRAFT_248182</name>
</gene>
<proteinExistence type="predicted"/>
<dbReference type="AlphaFoldDB" id="A0A1J7JRI1"/>
<name>A0A1J7JRI1_9PEZI</name>
<accession>A0A1J7JRI1</accession>
<keyword evidence="2" id="KW-1185">Reference proteome</keyword>
<dbReference type="EMBL" id="KV875095">
    <property type="protein sequence ID" value="OIW31972.1"/>
    <property type="molecule type" value="Genomic_DNA"/>
</dbReference>